<dbReference type="Gene3D" id="3.30.565.60">
    <property type="match status" value="1"/>
</dbReference>
<accession>A0A1M5HSU3</accession>
<name>A0A1M5HSU3_9SPHI</name>
<dbReference type="Proteomes" id="UP000184287">
    <property type="component" value="Unassembled WGS sequence"/>
</dbReference>
<dbReference type="InterPro" id="IPR038475">
    <property type="entry name" value="RecG_C_sf"/>
</dbReference>
<evidence type="ECO:0000313" key="2">
    <source>
        <dbReference type="Proteomes" id="UP000184287"/>
    </source>
</evidence>
<dbReference type="PANTHER" id="PTHR30595">
    <property type="entry name" value="GLPR-RELATED TRANSCRIPTIONAL REPRESSOR"/>
    <property type="match status" value="1"/>
</dbReference>
<gene>
    <name evidence="1" type="ORF">SAMN04488522_104797</name>
</gene>
<proteinExistence type="predicted"/>
<organism evidence="1 2">
    <name type="scientific">Pedobacter caeni</name>
    <dbReference type="NCBI Taxonomy" id="288992"/>
    <lineage>
        <taxon>Bacteria</taxon>
        <taxon>Pseudomonadati</taxon>
        <taxon>Bacteroidota</taxon>
        <taxon>Sphingobacteriia</taxon>
        <taxon>Sphingobacteriales</taxon>
        <taxon>Sphingobacteriaceae</taxon>
        <taxon>Pedobacter</taxon>
    </lineage>
</organism>
<evidence type="ECO:0000313" key="1">
    <source>
        <dbReference type="EMBL" id="SHG19041.1"/>
    </source>
</evidence>
<dbReference type="AlphaFoldDB" id="A0A1M5HSU3"/>
<dbReference type="SUPFAM" id="SSF46785">
    <property type="entry name" value="Winged helix' DNA-binding domain"/>
    <property type="match status" value="1"/>
</dbReference>
<evidence type="ECO:0008006" key="3">
    <source>
        <dbReference type="Google" id="ProtNLM"/>
    </source>
</evidence>
<dbReference type="EMBL" id="FQUQ01000004">
    <property type="protein sequence ID" value="SHG19041.1"/>
    <property type="molecule type" value="Genomic_DNA"/>
</dbReference>
<keyword evidence="2" id="KW-1185">Reference proteome</keyword>
<protein>
    <recommendedName>
        <fullName evidence="3">ATP-dependent DNA helicase RecG C-terminal domain-containing protein</fullName>
    </recommendedName>
</protein>
<dbReference type="PANTHER" id="PTHR30595:SF6">
    <property type="entry name" value="SCHLAFEN ALBA-2 DOMAIN-CONTAINING PROTEIN"/>
    <property type="match status" value="1"/>
</dbReference>
<reference evidence="2" key="1">
    <citation type="submission" date="2016-11" db="EMBL/GenBank/DDBJ databases">
        <authorList>
            <person name="Varghese N."/>
            <person name="Submissions S."/>
        </authorList>
    </citation>
    <scope>NUCLEOTIDE SEQUENCE [LARGE SCALE GENOMIC DNA]</scope>
    <source>
        <strain evidence="2">DSM 16990</strain>
    </source>
</reference>
<dbReference type="InterPro" id="IPR036390">
    <property type="entry name" value="WH_DNA-bd_sf"/>
</dbReference>
<dbReference type="RefSeq" id="WP_200800986.1">
    <property type="nucleotide sequence ID" value="NZ_FQUQ01000004.1"/>
</dbReference>
<sequence length="343" mass="39091">MKIAGLYGRDPISNLEGYNLAAVLLFGKDETIVNVLSHFKIDAMVRKNDLFRYDDRFYIQTNLIEAYDQLNSFVEKHLPDKFYLQEDQRISLRSHIFREVIANLIVHREYIDAHPSTFIIYKDYVEIINANNPHGNGLLLPDHFVPFPKNPLIAKFFIQLGRVDELGSGILNVYRYLKDYSPGRAPQFIEDKLFKTIIPIGEILHVKNEVTIDITDDAINRDDAINDAINEAINGDEATNDAINGDDAINEAINDAINEAINIQVRVRLADEIRFIYEKNGLTLKSLITAFDIKRATGQRDMKILKETGYLSFVGSNKSGKYMLTKKGEALFGKFSDELLPDQ</sequence>
<dbReference type="STRING" id="288992.SAMN04488522_104797"/>